<accession>A0A8K0IMI6</accession>
<keyword evidence="17" id="KW-1185">Reference proteome</keyword>
<dbReference type="Pfam" id="PF02225">
    <property type="entry name" value="PA"/>
    <property type="match status" value="1"/>
</dbReference>
<comment type="similarity">
    <text evidence="2 9 10">Belongs to the peptidase S8 family.</text>
</comment>
<dbReference type="CDD" id="cd04852">
    <property type="entry name" value="Peptidases_S8_3"/>
    <property type="match status" value="1"/>
</dbReference>
<proteinExistence type="inferred from homology"/>
<evidence type="ECO:0000313" key="16">
    <source>
        <dbReference type="EMBL" id="KAG1362596.1"/>
    </source>
</evidence>
<dbReference type="AlphaFoldDB" id="A0A8K0IMI6"/>
<feature type="domain" description="Subtilisin-like protease fibronectin type-III" evidence="15">
    <location>
        <begin position="655"/>
        <end position="753"/>
    </location>
</feature>
<name>A0A8K0IMI6_COCNU</name>
<reference evidence="16" key="1">
    <citation type="journal article" date="2017" name="Gigascience">
        <title>The genome draft of coconut (Cocos nucifera).</title>
        <authorList>
            <person name="Xiao Y."/>
            <person name="Xu P."/>
            <person name="Fan H."/>
            <person name="Baudouin L."/>
            <person name="Xia W."/>
            <person name="Bocs S."/>
            <person name="Xu J."/>
            <person name="Li Q."/>
            <person name="Guo A."/>
            <person name="Zhou L."/>
            <person name="Li J."/>
            <person name="Wu Y."/>
            <person name="Ma Z."/>
            <person name="Armero A."/>
            <person name="Issali A.E."/>
            <person name="Liu N."/>
            <person name="Peng M."/>
            <person name="Yang Y."/>
        </authorList>
    </citation>
    <scope>NUCLEOTIDE SEQUENCE</scope>
    <source>
        <tissue evidence="16">Spear leaf of Hainan Tall coconut</tissue>
    </source>
</reference>
<gene>
    <name evidence="16" type="ORF">COCNU_10G008150</name>
</gene>
<dbReference type="InterPro" id="IPR034197">
    <property type="entry name" value="Peptidases_S8_3"/>
</dbReference>
<dbReference type="PANTHER" id="PTHR10795">
    <property type="entry name" value="PROPROTEIN CONVERTASE SUBTILISIN/KEXIN"/>
    <property type="match status" value="1"/>
</dbReference>
<evidence type="ECO:0000256" key="5">
    <source>
        <dbReference type="ARBA" id="ARBA00022801"/>
    </source>
</evidence>
<evidence type="ECO:0000259" key="14">
    <source>
        <dbReference type="Pfam" id="PF05922"/>
    </source>
</evidence>
<dbReference type="InterPro" id="IPR023827">
    <property type="entry name" value="Peptidase_S8_Asp-AS"/>
</dbReference>
<evidence type="ECO:0000256" key="1">
    <source>
        <dbReference type="ARBA" id="ARBA00004613"/>
    </source>
</evidence>
<evidence type="ECO:0000256" key="8">
    <source>
        <dbReference type="PIRSR" id="PIRSR615500-1"/>
    </source>
</evidence>
<dbReference type="SUPFAM" id="SSF52743">
    <property type="entry name" value="Subtilisin-like"/>
    <property type="match status" value="1"/>
</dbReference>
<dbReference type="Gene3D" id="3.40.50.200">
    <property type="entry name" value="Peptidase S8/S53 domain"/>
    <property type="match status" value="1"/>
</dbReference>
<evidence type="ECO:0000256" key="10">
    <source>
        <dbReference type="RuleBase" id="RU003355"/>
    </source>
</evidence>
<sequence>MAKPNHTPFFLLAILFMFDPSVLFSHGQLLPIVGEPRDNTTSNVPIYIVHVVKPDGTDFLSAEEQENWYESFLPSTHLETGEPRLVYSYTHVMSGFAARLTPEEVRAMEDMDGFVHAYPDQEFELFITYTPSLLGLNGWQSLWRNSSYGEGVIVGVIDTGILPTHPSFQDNGMPPPPLKWRGRCYFRQGICNNKLIGAMGFRGGANPLPLDDVGHGTHVASTVAGSLVPDANVLGQAWGNAVGIAPRAHIAVYKVLFNNAGTQSDILAGINQAIADGVDVLQMSLGLVSLPIFEGVNLGSFAAIQRGIVPCAAAGNSGPQESVIANDAPWVLTVGATTTDRRIRATVKLGDGTELNGESAYQPSGFLNQMPIVYPGASGIQAYRECGTLNGLYVRDMIVLCWGQAIGGNVGRGQVVKAAGGAAMIVMNDQLQALTTAAEPHILPAVHVDSNNTRRILNYIVSTPTPTATIEFKGTMFGVHQNPAVATFSSRGPSLVNRGIIKPDIVAPGVNILAAWPVEVGPNPTGITNTFNFLSGTSMATPHVSGIVSLLKKIHPQWTPAAIKSAIMTTAYTLDFDGNFITDQFPDTSPASSYFAMGAGHINPSVAADPGLIYDIDESEYIAYLCGTGFSNAQVTIIARRPINCFTHFQMTAEQLNYPSISLTLGAGGTKIINRTVTNVGEANSVYSVQINEPSGAAVDVSANQLSFSYVGEKLSYRIRFRARSPTPAPGSVTQGQLSWVSNEHVVTSPISITFT</sequence>
<keyword evidence="7" id="KW-0325">Glycoprotein</keyword>
<dbReference type="Pfam" id="PF00082">
    <property type="entry name" value="Peptidase_S8"/>
    <property type="match status" value="1"/>
</dbReference>
<feature type="active site" description="Charge relay system" evidence="8 9">
    <location>
        <position position="538"/>
    </location>
</feature>
<dbReference type="GO" id="GO:0005576">
    <property type="term" value="C:extracellular region"/>
    <property type="evidence" value="ECO:0007669"/>
    <property type="project" value="UniProtKB-SubCell"/>
</dbReference>
<dbReference type="InterPro" id="IPR015500">
    <property type="entry name" value="Peptidase_S8_subtilisin-rel"/>
</dbReference>
<evidence type="ECO:0000259" key="15">
    <source>
        <dbReference type="Pfam" id="PF17766"/>
    </source>
</evidence>
<feature type="domain" description="Inhibitor I9" evidence="14">
    <location>
        <begin position="47"/>
        <end position="125"/>
    </location>
</feature>
<evidence type="ECO:0000313" key="17">
    <source>
        <dbReference type="Proteomes" id="UP000797356"/>
    </source>
</evidence>
<feature type="domain" description="PA" evidence="13">
    <location>
        <begin position="371"/>
        <end position="452"/>
    </location>
</feature>
<feature type="active site" description="Charge relay system" evidence="8 9">
    <location>
        <position position="215"/>
    </location>
</feature>
<dbReference type="InterPro" id="IPR023828">
    <property type="entry name" value="Peptidase_S8_Ser-AS"/>
</dbReference>
<feature type="signal peptide" evidence="11">
    <location>
        <begin position="1"/>
        <end position="24"/>
    </location>
</feature>
<evidence type="ECO:0000256" key="3">
    <source>
        <dbReference type="ARBA" id="ARBA00022670"/>
    </source>
</evidence>
<dbReference type="GO" id="GO:0006508">
    <property type="term" value="P:proteolysis"/>
    <property type="evidence" value="ECO:0007669"/>
    <property type="project" value="UniProtKB-KW"/>
</dbReference>
<keyword evidence="5 9" id="KW-0378">Hydrolase</keyword>
<dbReference type="EMBL" id="CM017881">
    <property type="protein sequence ID" value="KAG1362596.1"/>
    <property type="molecule type" value="Genomic_DNA"/>
</dbReference>
<dbReference type="PROSITE" id="PS51892">
    <property type="entry name" value="SUBTILASE"/>
    <property type="match status" value="1"/>
</dbReference>
<dbReference type="Gene3D" id="3.50.30.30">
    <property type="match status" value="1"/>
</dbReference>
<dbReference type="InterPro" id="IPR036852">
    <property type="entry name" value="Peptidase_S8/S53_dom_sf"/>
</dbReference>
<dbReference type="PRINTS" id="PR00723">
    <property type="entry name" value="SUBTILISIN"/>
</dbReference>
<dbReference type="Pfam" id="PF17766">
    <property type="entry name" value="fn3_6"/>
    <property type="match status" value="1"/>
</dbReference>
<evidence type="ECO:0000256" key="9">
    <source>
        <dbReference type="PROSITE-ProRule" id="PRU01240"/>
    </source>
</evidence>
<dbReference type="Proteomes" id="UP000797356">
    <property type="component" value="Chromosome 10"/>
</dbReference>
<organism evidence="16 17">
    <name type="scientific">Cocos nucifera</name>
    <name type="common">Coconut palm</name>
    <dbReference type="NCBI Taxonomy" id="13894"/>
    <lineage>
        <taxon>Eukaryota</taxon>
        <taxon>Viridiplantae</taxon>
        <taxon>Streptophyta</taxon>
        <taxon>Embryophyta</taxon>
        <taxon>Tracheophyta</taxon>
        <taxon>Spermatophyta</taxon>
        <taxon>Magnoliopsida</taxon>
        <taxon>Liliopsida</taxon>
        <taxon>Arecaceae</taxon>
        <taxon>Arecoideae</taxon>
        <taxon>Cocoseae</taxon>
        <taxon>Attaleinae</taxon>
        <taxon>Cocos</taxon>
    </lineage>
</organism>
<dbReference type="PROSITE" id="PS00136">
    <property type="entry name" value="SUBTILASE_ASP"/>
    <property type="match status" value="1"/>
</dbReference>
<evidence type="ECO:0000256" key="7">
    <source>
        <dbReference type="ARBA" id="ARBA00023180"/>
    </source>
</evidence>
<dbReference type="InterPro" id="IPR010259">
    <property type="entry name" value="S8pro/Inhibitor_I9"/>
</dbReference>
<protein>
    <submittedName>
        <fullName evidence="16">Subtilisin-like protease SBT1.2</fullName>
    </submittedName>
</protein>
<evidence type="ECO:0000256" key="11">
    <source>
        <dbReference type="SAM" id="SignalP"/>
    </source>
</evidence>
<evidence type="ECO:0000259" key="13">
    <source>
        <dbReference type="Pfam" id="PF02225"/>
    </source>
</evidence>
<dbReference type="OrthoDB" id="206201at2759"/>
<keyword evidence="3 9" id="KW-0645">Protease</keyword>
<feature type="chain" id="PRO_5035449228" evidence="11">
    <location>
        <begin position="25"/>
        <end position="756"/>
    </location>
</feature>
<dbReference type="InterPro" id="IPR000209">
    <property type="entry name" value="Peptidase_S8/S53_dom"/>
</dbReference>
<feature type="domain" description="Peptidase S8/S53" evidence="12">
    <location>
        <begin position="149"/>
        <end position="582"/>
    </location>
</feature>
<dbReference type="InterPro" id="IPR022398">
    <property type="entry name" value="Peptidase_S8_His-AS"/>
</dbReference>
<dbReference type="PROSITE" id="PS00137">
    <property type="entry name" value="SUBTILASE_HIS"/>
    <property type="match status" value="1"/>
</dbReference>
<evidence type="ECO:0000256" key="6">
    <source>
        <dbReference type="ARBA" id="ARBA00022825"/>
    </source>
</evidence>
<dbReference type="Gene3D" id="2.60.40.2310">
    <property type="match status" value="1"/>
</dbReference>
<dbReference type="GO" id="GO:0004252">
    <property type="term" value="F:serine-type endopeptidase activity"/>
    <property type="evidence" value="ECO:0007669"/>
    <property type="project" value="UniProtKB-UniRule"/>
</dbReference>
<feature type="active site" description="Charge relay system" evidence="8 9">
    <location>
        <position position="158"/>
    </location>
</feature>
<dbReference type="InterPro" id="IPR041469">
    <property type="entry name" value="Subtilisin-like_FN3"/>
</dbReference>
<dbReference type="InterPro" id="IPR037045">
    <property type="entry name" value="S8pro/Inhibitor_I9_sf"/>
</dbReference>
<dbReference type="PROSITE" id="PS00138">
    <property type="entry name" value="SUBTILASE_SER"/>
    <property type="match status" value="1"/>
</dbReference>
<evidence type="ECO:0000256" key="4">
    <source>
        <dbReference type="ARBA" id="ARBA00022729"/>
    </source>
</evidence>
<comment type="caution">
    <text evidence="16">The sequence shown here is derived from an EMBL/GenBank/DDBJ whole genome shotgun (WGS) entry which is preliminary data.</text>
</comment>
<dbReference type="InterPro" id="IPR003137">
    <property type="entry name" value="PA_domain"/>
</dbReference>
<comment type="subcellular location">
    <subcellularLocation>
        <location evidence="1">Secreted</location>
    </subcellularLocation>
</comment>
<keyword evidence="6 9" id="KW-0720">Serine protease</keyword>
<keyword evidence="4 11" id="KW-0732">Signal</keyword>
<reference evidence="16" key="2">
    <citation type="submission" date="2019-07" db="EMBL/GenBank/DDBJ databases">
        <authorList>
            <person name="Yang Y."/>
            <person name="Bocs S."/>
            <person name="Baudouin L."/>
        </authorList>
    </citation>
    <scope>NUCLEOTIDE SEQUENCE</scope>
    <source>
        <tissue evidence="16">Spear leaf of Hainan Tall coconut</tissue>
    </source>
</reference>
<dbReference type="Gene3D" id="3.30.70.80">
    <property type="entry name" value="Peptidase S8 propeptide/proteinase inhibitor I9"/>
    <property type="match status" value="1"/>
</dbReference>
<dbReference type="Pfam" id="PF05922">
    <property type="entry name" value="Inhibitor_I9"/>
    <property type="match status" value="1"/>
</dbReference>
<evidence type="ECO:0000256" key="2">
    <source>
        <dbReference type="ARBA" id="ARBA00011073"/>
    </source>
</evidence>
<dbReference type="InterPro" id="IPR045051">
    <property type="entry name" value="SBT"/>
</dbReference>
<dbReference type="CDD" id="cd02120">
    <property type="entry name" value="PA_subtilisin_like"/>
    <property type="match status" value="1"/>
</dbReference>
<evidence type="ECO:0000259" key="12">
    <source>
        <dbReference type="Pfam" id="PF00082"/>
    </source>
</evidence>